<evidence type="ECO:0000256" key="3">
    <source>
        <dbReference type="ARBA" id="ARBA00022840"/>
    </source>
</evidence>
<dbReference type="FunFam" id="3.50.7.10:FF:000001">
    <property type="entry name" value="60 kDa chaperonin"/>
    <property type="match status" value="1"/>
</dbReference>
<keyword evidence="3" id="KW-0067">ATP-binding</keyword>
<dbReference type="InterPro" id="IPR027409">
    <property type="entry name" value="GroEL-like_apical_dom_sf"/>
</dbReference>
<gene>
    <name evidence="6" type="ORF">BRAN1462_LOCUS23498</name>
</gene>
<dbReference type="NCBIfam" id="NF000592">
    <property type="entry name" value="PRK00013.1"/>
    <property type="match status" value="1"/>
</dbReference>
<dbReference type="GO" id="GO:0042026">
    <property type="term" value="P:protein refolding"/>
    <property type="evidence" value="ECO:0007669"/>
    <property type="project" value="InterPro"/>
</dbReference>
<dbReference type="NCBIfam" id="TIGR02348">
    <property type="entry name" value="GroEL"/>
    <property type="match status" value="1"/>
</dbReference>
<dbReference type="InterPro" id="IPR001844">
    <property type="entry name" value="Cpn60/GroEL"/>
</dbReference>
<dbReference type="HAMAP" id="MF_00600">
    <property type="entry name" value="CH60"/>
    <property type="match status" value="1"/>
</dbReference>
<dbReference type="PRINTS" id="PR00298">
    <property type="entry name" value="CHAPERONIN60"/>
</dbReference>
<dbReference type="InterPro" id="IPR027413">
    <property type="entry name" value="GROEL-like_equatorial_sf"/>
</dbReference>
<dbReference type="SUPFAM" id="SSF52029">
    <property type="entry name" value="GroEL apical domain-like"/>
    <property type="match status" value="1"/>
</dbReference>
<dbReference type="Gene3D" id="3.50.7.10">
    <property type="entry name" value="GroEL"/>
    <property type="match status" value="1"/>
</dbReference>
<dbReference type="SUPFAM" id="SSF48592">
    <property type="entry name" value="GroEL equatorial domain-like"/>
    <property type="match status" value="1"/>
</dbReference>
<keyword evidence="2" id="KW-0547">Nucleotide-binding</keyword>
<evidence type="ECO:0000313" key="6">
    <source>
        <dbReference type="EMBL" id="CAD9561152.1"/>
    </source>
</evidence>
<dbReference type="AlphaFoldDB" id="A0A7S2JYG1"/>
<evidence type="ECO:0000256" key="4">
    <source>
        <dbReference type="ARBA" id="ARBA00023186"/>
    </source>
</evidence>
<dbReference type="NCBIfam" id="NF009488">
    <property type="entry name" value="PRK12850.1"/>
    <property type="match status" value="1"/>
</dbReference>
<dbReference type="EMBL" id="HBGW01037130">
    <property type="protein sequence ID" value="CAD9561152.1"/>
    <property type="molecule type" value="Transcribed_RNA"/>
</dbReference>
<protein>
    <submittedName>
        <fullName evidence="6">Uncharacterized protein</fullName>
    </submittedName>
</protein>
<dbReference type="InterPro" id="IPR027410">
    <property type="entry name" value="TCP-1-like_intermed_sf"/>
</dbReference>
<evidence type="ECO:0000256" key="5">
    <source>
        <dbReference type="RuleBase" id="RU000418"/>
    </source>
</evidence>
<dbReference type="GO" id="GO:0140662">
    <property type="term" value="F:ATP-dependent protein folding chaperone"/>
    <property type="evidence" value="ECO:0007669"/>
    <property type="project" value="InterPro"/>
</dbReference>
<dbReference type="NCBIfam" id="NF009487">
    <property type="entry name" value="PRK12849.1"/>
    <property type="match status" value="1"/>
</dbReference>
<evidence type="ECO:0000256" key="2">
    <source>
        <dbReference type="ARBA" id="ARBA00022741"/>
    </source>
</evidence>
<comment type="similarity">
    <text evidence="1 5">Belongs to the chaperonin (HSP60) family.</text>
</comment>
<keyword evidence="4" id="KW-0143">Chaperone</keyword>
<dbReference type="PANTHER" id="PTHR45633">
    <property type="entry name" value="60 KDA HEAT SHOCK PROTEIN, MITOCHONDRIAL"/>
    <property type="match status" value="1"/>
</dbReference>
<evidence type="ECO:0000256" key="1">
    <source>
        <dbReference type="ARBA" id="ARBA00006607"/>
    </source>
</evidence>
<accession>A0A7S2JYG1</accession>
<proteinExistence type="inferred from homology"/>
<dbReference type="Gene3D" id="1.10.560.10">
    <property type="entry name" value="GroEL-like equatorial domain"/>
    <property type="match status" value="1"/>
</dbReference>
<dbReference type="Gene3D" id="3.30.260.10">
    <property type="entry name" value="TCP-1-like chaperonin intermediate domain"/>
    <property type="match status" value="1"/>
</dbReference>
<sequence>MLSTFRCATRPAARASLAAPAAVRAFAAAKDIRHGSEARALMLEGCNRLADAVAVTMGPKGRNVVIEQSFGAPKVTKDGVTVAKSVDLKAAPMINVGAQLVKQVASKTNDVAGDGTTTATVLARAIFREGCKAVAAGMNPMDIKRGMDAGAKVVLEDLAAQATTIESPASIRSVATIAANGDGHIGDMITSAFEKVGKDGTITVQDGKTLEHELEVVEGMKLDRGYISPYFITNVKAQKVELENPLVLLYEKKISSVQAILPVLEQVAKVQKPLLVIAEDIDGEALAMLIVNKLRGIVDCCAIQAPGFGDNRKAILQDIALVTGAAYITEELDRKLDSVTAEDFGTARRVTVKKDATTIVADAPQEQLQERCAALRAQIDDTKSDYTREQLEKRLAKLDGGVALIKVGATTETELKDKKLRLEDAINATKAAVDEGIVAGGGTALCHLSREVRDWAASNLADDELKGALIVADAMTAPMQRIAHNAGRNGDLIVEKVLAETDFNQGYDALLQTYADMISAGIIDPAKVSRSALQNATSIAAMILTTECVVVDAPDKKGEAGADEDDGDEY</sequence>
<organism evidence="6">
    <name type="scientific">Zooxanthella nutricula</name>
    <dbReference type="NCBI Taxonomy" id="1333877"/>
    <lineage>
        <taxon>Eukaryota</taxon>
        <taxon>Sar</taxon>
        <taxon>Alveolata</taxon>
        <taxon>Dinophyceae</taxon>
        <taxon>Peridiniales</taxon>
        <taxon>Peridiniales incertae sedis</taxon>
        <taxon>Zooxanthella</taxon>
    </lineage>
</organism>
<dbReference type="GO" id="GO:0005524">
    <property type="term" value="F:ATP binding"/>
    <property type="evidence" value="ECO:0007669"/>
    <property type="project" value="UniProtKB-KW"/>
</dbReference>
<name>A0A7S2JYG1_9DINO</name>
<reference evidence="6" key="1">
    <citation type="submission" date="2021-01" db="EMBL/GenBank/DDBJ databases">
        <authorList>
            <person name="Corre E."/>
            <person name="Pelletier E."/>
            <person name="Niang G."/>
            <person name="Scheremetjew M."/>
            <person name="Finn R."/>
            <person name="Kale V."/>
            <person name="Holt S."/>
            <person name="Cochrane G."/>
            <person name="Meng A."/>
            <person name="Brown T."/>
            <person name="Cohen L."/>
        </authorList>
    </citation>
    <scope>NUCLEOTIDE SEQUENCE</scope>
    <source>
        <strain evidence="6">RCC3387</strain>
    </source>
</reference>
<dbReference type="NCBIfam" id="NF009489">
    <property type="entry name" value="PRK12851.1"/>
    <property type="match status" value="1"/>
</dbReference>
<dbReference type="InterPro" id="IPR018370">
    <property type="entry name" value="Chaperonin_Cpn60_CS"/>
</dbReference>
<dbReference type="SUPFAM" id="SSF54849">
    <property type="entry name" value="GroEL-intermediate domain like"/>
    <property type="match status" value="1"/>
</dbReference>
<dbReference type="PROSITE" id="PS00296">
    <property type="entry name" value="CHAPERONINS_CPN60"/>
    <property type="match status" value="1"/>
</dbReference>
<dbReference type="InterPro" id="IPR002423">
    <property type="entry name" value="Cpn60/GroEL/TCP-1"/>
</dbReference>
<dbReference type="CDD" id="cd03344">
    <property type="entry name" value="GroEL"/>
    <property type="match status" value="1"/>
</dbReference>
<dbReference type="Pfam" id="PF00118">
    <property type="entry name" value="Cpn60_TCP1"/>
    <property type="match status" value="1"/>
</dbReference>